<name>F0WMZ6_9STRA</name>
<reference evidence="2" key="1">
    <citation type="journal article" date="2011" name="PLoS Biol.">
        <title>Gene gain and loss during evolution of obligate parasitism in the white rust pathogen of Arabidopsis thaliana.</title>
        <authorList>
            <person name="Kemen E."/>
            <person name="Gardiner A."/>
            <person name="Schultz-Larsen T."/>
            <person name="Kemen A.C."/>
            <person name="Balmuth A.L."/>
            <person name="Robert-Seilaniantz A."/>
            <person name="Bailey K."/>
            <person name="Holub E."/>
            <person name="Studholme D.J."/>
            <person name="Maclean D."/>
            <person name="Jones J.D."/>
        </authorList>
    </citation>
    <scope>NUCLEOTIDE SEQUENCE</scope>
</reference>
<dbReference type="AlphaFoldDB" id="F0WMZ6"/>
<dbReference type="HOGENOM" id="CLU_545651_0_0_1"/>
<accession>F0WMZ6</accession>
<protein>
    <submittedName>
        <fullName evidence="2">AlNc14C163G7833 protein</fullName>
    </submittedName>
</protein>
<sequence length="500" mass="57079">MRSKGSVSILTLSLVCFIQTGIGDYSEFIRQKFIWYFRDEVYRRVPLKQYALCQKCLLSSARVAGISIANVDDQGYSLIITSLTSDRDLIERNCFPVIDCKNLEAGSPSPLNPTVDEISRESSEGIQKIGEIQRNSQHICVFYRGITPVKECGDCLRQHSGSESIGEFRIAIDGNINILYLMQTQHAKGDIVGACRAIQACPEALEVDYISEDECIVVHNNHVIKNSGSMIPVNHKAIDYEVHQLASEEFDQSAALRPTHLQCVKVTSSLEGIHDARAFVEKLSRYMKELSTTQGDNAVHVHWLNLDVKSSNHAFLLLWYPSNLKITRFRHEGLDGVVEQQLQQCYNGYQKQFDASPIGDQVFMHKSTTIVTKYHYSECVLAHSYNWESCDRCLKSITNGRIQLSQSRSLVSVGRHQKKKLGKCISTSDRIACGKFQYIPNDMCAVYDGLSKWHHKIPDFLWRNMILRNAWHVLRYYMMFLSCPTSDINTSGWRKRRKER</sequence>
<dbReference type="EMBL" id="FR824208">
    <property type="protein sequence ID" value="CCA22683.1"/>
    <property type="molecule type" value="Genomic_DNA"/>
</dbReference>
<evidence type="ECO:0000313" key="2">
    <source>
        <dbReference type="EMBL" id="CCA22683.1"/>
    </source>
</evidence>
<feature type="chain" id="PRO_5003261699" evidence="1">
    <location>
        <begin position="24"/>
        <end position="500"/>
    </location>
</feature>
<proteinExistence type="predicted"/>
<feature type="signal peptide" evidence="1">
    <location>
        <begin position="1"/>
        <end position="23"/>
    </location>
</feature>
<reference evidence="2" key="2">
    <citation type="submission" date="2011-02" db="EMBL/GenBank/DDBJ databases">
        <authorList>
            <person name="MacLean D."/>
        </authorList>
    </citation>
    <scope>NUCLEOTIDE SEQUENCE</scope>
</reference>
<evidence type="ECO:0000256" key="1">
    <source>
        <dbReference type="SAM" id="SignalP"/>
    </source>
</evidence>
<keyword evidence="1" id="KW-0732">Signal</keyword>
<organism evidence="2">
    <name type="scientific">Albugo laibachii Nc14</name>
    <dbReference type="NCBI Taxonomy" id="890382"/>
    <lineage>
        <taxon>Eukaryota</taxon>
        <taxon>Sar</taxon>
        <taxon>Stramenopiles</taxon>
        <taxon>Oomycota</taxon>
        <taxon>Peronosporomycetes</taxon>
        <taxon>Albuginales</taxon>
        <taxon>Albuginaceae</taxon>
        <taxon>Albugo</taxon>
    </lineage>
</organism>
<gene>
    <name evidence="2" type="primary">AlNc14C163G7833</name>
    <name evidence="2" type="ORF">ALNC14_088260</name>
</gene>